<evidence type="ECO:0000313" key="5">
    <source>
        <dbReference type="EMBL" id="KUG51948.1"/>
    </source>
</evidence>
<dbReference type="GO" id="GO:0045892">
    <property type="term" value="P:negative regulation of DNA-templated transcription"/>
    <property type="evidence" value="ECO:0007669"/>
    <property type="project" value="InterPro"/>
</dbReference>
<organism evidence="5 6">
    <name type="scientific">Serinicoccus chungangensis</name>
    <dbReference type="NCBI Taxonomy" id="767452"/>
    <lineage>
        <taxon>Bacteria</taxon>
        <taxon>Bacillati</taxon>
        <taxon>Actinomycetota</taxon>
        <taxon>Actinomycetes</taxon>
        <taxon>Micrococcales</taxon>
        <taxon>Ornithinimicrobiaceae</taxon>
        <taxon>Serinicoccus</taxon>
    </lineage>
</organism>
<dbReference type="SUPFAM" id="SSF46785">
    <property type="entry name" value="Winged helix' DNA-binding domain"/>
    <property type="match status" value="1"/>
</dbReference>
<keyword evidence="3" id="KW-0238">DNA-binding</keyword>
<dbReference type="EMBL" id="LQBL01000031">
    <property type="protein sequence ID" value="KUG51948.1"/>
    <property type="molecule type" value="Genomic_DNA"/>
</dbReference>
<gene>
    <name evidence="5" type="ORF">AVL62_08445</name>
</gene>
<dbReference type="InterPro" id="IPR036388">
    <property type="entry name" value="WH-like_DNA-bd_sf"/>
</dbReference>
<comment type="caution">
    <text evidence="5">The sequence shown here is derived from an EMBL/GenBank/DDBJ whole genome shotgun (WGS) entry which is preliminary data.</text>
</comment>
<evidence type="ECO:0000313" key="6">
    <source>
        <dbReference type="Proteomes" id="UP000054837"/>
    </source>
</evidence>
<dbReference type="InterPro" id="IPR005650">
    <property type="entry name" value="BlaI_family"/>
</dbReference>
<keyword evidence="4" id="KW-0804">Transcription</keyword>
<dbReference type="STRING" id="767452.AVL62_08445"/>
<keyword evidence="2" id="KW-0805">Transcription regulation</keyword>
<sequence>MPLRSTSLGDLERAVMDILWSEGPGLSVRDVLDHLERRDHHKELAYTTVMTVLDRLTKKGVTQRTREGRAWQYSPAASREELAAGALRSALDTVQADRTAAMLHFLDDASPGELDDLRAALAEVERRRGA</sequence>
<proteinExistence type="inferred from homology"/>
<protein>
    <submittedName>
        <fullName evidence="5">CopY family transcriptional regulator</fullName>
    </submittedName>
</protein>
<dbReference type="Proteomes" id="UP000054837">
    <property type="component" value="Unassembled WGS sequence"/>
</dbReference>
<evidence type="ECO:0000256" key="2">
    <source>
        <dbReference type="ARBA" id="ARBA00023015"/>
    </source>
</evidence>
<dbReference type="GO" id="GO:0003677">
    <property type="term" value="F:DNA binding"/>
    <property type="evidence" value="ECO:0007669"/>
    <property type="project" value="UniProtKB-KW"/>
</dbReference>
<dbReference type="PIRSF" id="PIRSF019455">
    <property type="entry name" value="CopR_AtkY"/>
    <property type="match status" value="1"/>
</dbReference>
<dbReference type="OrthoDB" id="9813987at2"/>
<dbReference type="AlphaFoldDB" id="A0A0W8I2I3"/>
<evidence type="ECO:0000256" key="1">
    <source>
        <dbReference type="ARBA" id="ARBA00011046"/>
    </source>
</evidence>
<name>A0A0W8I2I3_9MICO</name>
<dbReference type="Pfam" id="PF03965">
    <property type="entry name" value="Penicillinase_R"/>
    <property type="match status" value="1"/>
</dbReference>
<reference evidence="5 6" key="1">
    <citation type="submission" date="2015-12" db="EMBL/GenBank/DDBJ databases">
        <title>Serinicoccus chungangenesis strain CD08_5 genome sequencing and assembly.</title>
        <authorList>
            <person name="Chander A.M."/>
            <person name="Kaur G."/>
            <person name="Nair G.R."/>
            <person name="Dhawan D.K."/>
            <person name="Kochhar R.K."/>
            <person name="Mayilraj S."/>
            <person name="Bhadada S.K."/>
        </authorList>
    </citation>
    <scope>NUCLEOTIDE SEQUENCE [LARGE SCALE GENOMIC DNA]</scope>
    <source>
        <strain evidence="5 6">CD08_5</strain>
    </source>
</reference>
<dbReference type="InterPro" id="IPR036390">
    <property type="entry name" value="WH_DNA-bd_sf"/>
</dbReference>
<dbReference type="RefSeq" id="WP_058892243.1">
    <property type="nucleotide sequence ID" value="NZ_LQBL01000031.1"/>
</dbReference>
<dbReference type="Gene3D" id="6.10.140.850">
    <property type="match status" value="1"/>
</dbReference>
<accession>A0A0W8I2I3</accession>
<keyword evidence="6" id="KW-1185">Reference proteome</keyword>
<comment type="similarity">
    <text evidence="1">Belongs to the BlaI transcriptional regulatory family.</text>
</comment>
<evidence type="ECO:0000256" key="3">
    <source>
        <dbReference type="ARBA" id="ARBA00023125"/>
    </source>
</evidence>
<evidence type="ECO:0000256" key="4">
    <source>
        <dbReference type="ARBA" id="ARBA00023163"/>
    </source>
</evidence>
<dbReference type="Gene3D" id="1.10.10.10">
    <property type="entry name" value="Winged helix-like DNA-binding domain superfamily/Winged helix DNA-binding domain"/>
    <property type="match status" value="1"/>
</dbReference>